<evidence type="ECO:0000313" key="4">
    <source>
        <dbReference type="Proteomes" id="UP001238179"/>
    </source>
</evidence>
<proteinExistence type="predicted"/>
<dbReference type="RefSeq" id="WP_316414709.1">
    <property type="nucleotide sequence ID" value="NZ_AP027080.1"/>
</dbReference>
<gene>
    <name evidence="3" type="ORF">METEAL_09800</name>
</gene>
<accession>A0AA48GU41</accession>
<keyword evidence="4" id="KW-1185">Reference proteome</keyword>
<evidence type="ECO:0000256" key="2">
    <source>
        <dbReference type="SAM" id="SignalP"/>
    </source>
</evidence>
<keyword evidence="2" id="KW-0732">Signal</keyword>
<organism evidence="3 4">
    <name type="scientific">Mesoterricola silvestris</name>
    <dbReference type="NCBI Taxonomy" id="2927979"/>
    <lineage>
        <taxon>Bacteria</taxon>
        <taxon>Pseudomonadati</taxon>
        <taxon>Acidobacteriota</taxon>
        <taxon>Holophagae</taxon>
        <taxon>Holophagales</taxon>
        <taxon>Holophagaceae</taxon>
        <taxon>Mesoterricola</taxon>
    </lineage>
</organism>
<sequence>MRNASRPALAVIALALAGTALSAQKSGPGPERRTQEPSSAPTPSPLRSLPASQDSPRALPPGAMRGEGGAHHGTRHIRVEPPPPPPGMARVDRPRTLFAPSSNLIVAPRPLPRCRLWPESSYWKTRDLFQEIRLMARRGFIPVTPGGDAAEFQGFSYFPAGWRAYAFVVPAKQKIHVRLHHGNEGWFRLAMVDRWGQLREGMLQNLIPTGNPEVSYTNPADLANTVYVIVDDPGWMGTRENPFTLTVDRTWNPKETTAPALPAVMGIWAQAKVEVKEDDPAGAGASKTPAP</sequence>
<dbReference type="KEGG" id="msil:METEAL_09800"/>
<feature type="chain" id="PRO_5041368357" description="DUF1214 domain-containing protein" evidence="2">
    <location>
        <begin position="23"/>
        <end position="291"/>
    </location>
</feature>
<protein>
    <recommendedName>
        <fullName evidence="5">DUF1214 domain-containing protein</fullName>
    </recommendedName>
</protein>
<feature type="signal peptide" evidence="2">
    <location>
        <begin position="1"/>
        <end position="22"/>
    </location>
</feature>
<feature type="region of interest" description="Disordered" evidence="1">
    <location>
        <begin position="20"/>
        <end position="93"/>
    </location>
</feature>
<name>A0AA48GU41_9BACT</name>
<dbReference type="Proteomes" id="UP001238179">
    <property type="component" value="Chromosome"/>
</dbReference>
<reference evidence="4" key="1">
    <citation type="journal article" date="2023" name="Int. J. Syst. Evol. Microbiol.">
        <title>Mesoterricola silvestris gen. nov., sp. nov., Mesoterricola sediminis sp. nov., Geothrix oryzae sp. nov., Geothrix edaphica sp. nov., Geothrix rubra sp. nov., and Geothrix limicola sp. nov., six novel members of Acidobacteriota isolated from soils.</title>
        <authorList>
            <person name="Itoh H."/>
            <person name="Sugisawa Y."/>
            <person name="Mise K."/>
            <person name="Xu Z."/>
            <person name="Kuniyasu M."/>
            <person name="Ushijima N."/>
            <person name="Kawano K."/>
            <person name="Kobayashi E."/>
            <person name="Shiratori Y."/>
            <person name="Masuda Y."/>
            <person name="Senoo K."/>
        </authorList>
    </citation>
    <scope>NUCLEOTIDE SEQUENCE [LARGE SCALE GENOMIC DNA]</scope>
    <source>
        <strain evidence="4">W79</strain>
    </source>
</reference>
<dbReference type="AlphaFoldDB" id="A0AA48GU41"/>
<dbReference type="EMBL" id="AP027080">
    <property type="protein sequence ID" value="BDU71806.1"/>
    <property type="molecule type" value="Genomic_DNA"/>
</dbReference>
<evidence type="ECO:0008006" key="5">
    <source>
        <dbReference type="Google" id="ProtNLM"/>
    </source>
</evidence>
<evidence type="ECO:0000313" key="3">
    <source>
        <dbReference type="EMBL" id="BDU71806.1"/>
    </source>
</evidence>
<evidence type="ECO:0000256" key="1">
    <source>
        <dbReference type="SAM" id="MobiDB-lite"/>
    </source>
</evidence>